<keyword evidence="2" id="KW-1185">Reference proteome</keyword>
<dbReference type="PROSITE" id="PS51257">
    <property type="entry name" value="PROKAR_LIPOPROTEIN"/>
    <property type="match status" value="1"/>
</dbReference>
<dbReference type="Proteomes" id="UP001157960">
    <property type="component" value="Unassembled WGS sequence"/>
</dbReference>
<evidence type="ECO:0000313" key="1">
    <source>
        <dbReference type="EMBL" id="SMP22541.1"/>
    </source>
</evidence>
<gene>
    <name evidence="1" type="ORF">SAMN06264346_106212</name>
</gene>
<comment type="caution">
    <text evidence="1">The sequence shown here is derived from an EMBL/GenBank/DDBJ whole genome shotgun (WGS) entry which is preliminary data.</text>
</comment>
<dbReference type="EMBL" id="FXTZ01000006">
    <property type="protein sequence ID" value="SMP22541.1"/>
    <property type="molecule type" value="Genomic_DNA"/>
</dbReference>
<sequence length="131" mass="15544">MKKIIICILFISISCKEKITLIERKILYSNLYEPNKNIYIELLSYYPALNKNQSNFYIVKNIHNNDTLYVVDKDMHQVSDFIEKYNGVENTGIVLRKSNINNKHEYFLYLPKDIDLSKNKMYLGELINLID</sequence>
<dbReference type="RefSeq" id="WP_283422268.1">
    <property type="nucleotide sequence ID" value="NZ_FXTZ01000006.1"/>
</dbReference>
<evidence type="ECO:0000313" key="2">
    <source>
        <dbReference type="Proteomes" id="UP001157960"/>
    </source>
</evidence>
<proteinExistence type="predicted"/>
<name>A0ABY1NZU9_9FLAO</name>
<reference evidence="1 2" key="1">
    <citation type="submission" date="2017-05" db="EMBL/GenBank/DDBJ databases">
        <authorList>
            <person name="Varghese N."/>
            <person name="Submissions S."/>
        </authorList>
    </citation>
    <scope>NUCLEOTIDE SEQUENCE [LARGE SCALE GENOMIC DNA]</scope>
    <source>
        <strain evidence="1 2">DSM 28214</strain>
    </source>
</reference>
<organism evidence="1 2">
    <name type="scientific">Chryseobacterium profundimaris</name>
    <dbReference type="NCBI Taxonomy" id="1387275"/>
    <lineage>
        <taxon>Bacteria</taxon>
        <taxon>Pseudomonadati</taxon>
        <taxon>Bacteroidota</taxon>
        <taxon>Flavobacteriia</taxon>
        <taxon>Flavobacteriales</taxon>
        <taxon>Weeksellaceae</taxon>
        <taxon>Chryseobacterium group</taxon>
        <taxon>Chryseobacterium</taxon>
    </lineage>
</organism>
<protein>
    <submittedName>
        <fullName evidence="1">Uncharacterized protein</fullName>
    </submittedName>
</protein>
<accession>A0ABY1NZU9</accession>